<feature type="compositionally biased region" description="Basic and acidic residues" evidence="2">
    <location>
        <begin position="487"/>
        <end position="499"/>
    </location>
</feature>
<dbReference type="Pfam" id="PF04650">
    <property type="entry name" value="YSIRK_signal"/>
    <property type="match status" value="1"/>
</dbReference>
<keyword evidence="1 3" id="KW-0732">Signal</keyword>
<feature type="signal peptide" evidence="3">
    <location>
        <begin position="1"/>
        <end position="33"/>
    </location>
</feature>
<dbReference type="Proteomes" id="UP001212217">
    <property type="component" value="Unassembled WGS sequence"/>
</dbReference>
<feature type="compositionally biased region" description="Low complexity" evidence="2">
    <location>
        <begin position="477"/>
        <end position="486"/>
    </location>
</feature>
<dbReference type="EMBL" id="JAQMFS010000094">
    <property type="protein sequence ID" value="MDB6186716.1"/>
    <property type="molecule type" value="Genomic_DNA"/>
</dbReference>
<sequence>MFSKRKYSIRKVSVGIASVLIGITAGSFGTAYAHEDVNNIVVNSEVTHDVNLEHVNKPVLEKTEKIKTKADSAPRPTEPNALTVCEDCKQEGKIIEHHSVGVTDKTISVKSKTEEISLEKTSKTTEPVVTTPAPVVKVHKEEKLVESILEDKVDWNSIDEKEFVNYLLAGIKVDKKKEQEIKTVWLVKVKELLAVNPNNENLKKVKSILENTLKNEPSVEKEGKKDSPKEEKVTGEKKENKEVTKETDKKETPKENKVSENKKEKNEVKEDKKETPKEQALPGDKKEVPSKETSKVIPSKQEVTNDKKQETPTNTAKVENNVLSAKLSGRDVAVLFDKDKIKADNVFVGSINDENLNKTIIEKLGSEYKVVEVFEIHFEKDGKKLDSDAERTVKMSVVKNDDAELEVYHIAENNELEKVESSFSEGFIQFKINHFSKFTILERIRVGAKDLESRVQIVTSVKAEYKPENKKEESDNSNKTNSNKTNSDTKENNTKENEQLPKTGLETGQTVTFALLALGAAIAIRRKQNQ</sequence>
<dbReference type="RefSeq" id="WP_271987929.1">
    <property type="nucleotide sequence ID" value="NZ_JAQMFS010000094.1"/>
</dbReference>
<feature type="region of interest" description="Disordered" evidence="2">
    <location>
        <begin position="215"/>
        <end position="316"/>
    </location>
</feature>
<feature type="compositionally biased region" description="Basic and acidic residues" evidence="2">
    <location>
        <begin position="217"/>
        <end position="294"/>
    </location>
</feature>
<reference evidence="5" key="1">
    <citation type="submission" date="2023-08" db="EMBL/GenBank/DDBJ databases">
        <title>Dental plaque isolates bound by oral lectin ZG16B.</title>
        <authorList>
            <person name="Ghosh S."/>
        </authorList>
    </citation>
    <scope>NUCLEOTIDE SEQUENCE</scope>
    <source>
        <strain evidence="5">DP3_5B</strain>
    </source>
</reference>
<feature type="compositionally biased region" description="Basic and acidic residues" evidence="2">
    <location>
        <begin position="465"/>
        <end position="476"/>
    </location>
</feature>
<evidence type="ECO:0000256" key="1">
    <source>
        <dbReference type="ARBA" id="ARBA00022729"/>
    </source>
</evidence>
<accession>A0AAW6B5Y8</accession>
<evidence type="ECO:0000256" key="2">
    <source>
        <dbReference type="SAM" id="MobiDB-lite"/>
    </source>
</evidence>
<evidence type="ECO:0000313" key="5">
    <source>
        <dbReference type="EMBL" id="MDB6186716.1"/>
    </source>
</evidence>
<feature type="domain" description="YSIRK Gram-positive signal peptide" evidence="4">
    <location>
        <begin position="4"/>
        <end position="24"/>
    </location>
</feature>
<proteinExistence type="predicted"/>
<evidence type="ECO:0000256" key="3">
    <source>
        <dbReference type="SAM" id="SignalP"/>
    </source>
</evidence>
<feature type="chain" id="PRO_5043935941" evidence="3">
    <location>
        <begin position="34"/>
        <end position="530"/>
    </location>
</feature>
<gene>
    <name evidence="5" type="ORF">PNO30_08075</name>
</gene>
<evidence type="ECO:0000313" key="6">
    <source>
        <dbReference type="Proteomes" id="UP001212217"/>
    </source>
</evidence>
<organism evidence="5 6">
    <name type="scientific">Gemella haemolysans</name>
    <dbReference type="NCBI Taxonomy" id="1379"/>
    <lineage>
        <taxon>Bacteria</taxon>
        <taxon>Bacillati</taxon>
        <taxon>Bacillota</taxon>
        <taxon>Bacilli</taxon>
        <taxon>Bacillales</taxon>
        <taxon>Gemellaceae</taxon>
        <taxon>Gemella</taxon>
    </lineage>
</organism>
<feature type="region of interest" description="Disordered" evidence="2">
    <location>
        <begin position="465"/>
        <end position="505"/>
    </location>
</feature>
<protein>
    <submittedName>
        <fullName evidence="5">YSIRK-type signal peptide-containing protein</fullName>
    </submittedName>
</protein>
<name>A0AAW6B5Y8_9BACL</name>
<dbReference type="NCBIfam" id="TIGR01168">
    <property type="entry name" value="YSIRK_signal"/>
    <property type="match status" value="1"/>
</dbReference>
<dbReference type="InterPro" id="IPR005877">
    <property type="entry name" value="YSIRK_signal_dom"/>
</dbReference>
<evidence type="ECO:0000259" key="4">
    <source>
        <dbReference type="Pfam" id="PF04650"/>
    </source>
</evidence>
<dbReference type="AlphaFoldDB" id="A0AAW6B5Y8"/>
<comment type="caution">
    <text evidence="5">The sequence shown here is derived from an EMBL/GenBank/DDBJ whole genome shotgun (WGS) entry which is preliminary data.</text>
</comment>